<evidence type="ECO:0000313" key="2">
    <source>
        <dbReference type="Ensembl" id="ENSGGOP00000035625.1"/>
    </source>
</evidence>
<dbReference type="InterPro" id="IPR001909">
    <property type="entry name" value="KRAB"/>
</dbReference>
<sequence length="103" mass="11508">MSLGSELFRDVAIVFSQEEWQWLAPAQRDLYRDVMLETYSNLVSLGLAVSKPDVISFLEQGKEPWMVERVVSGGLCPGAKGQRGRDAGCACCKRTEQNLGQLW</sequence>
<protein>
    <submittedName>
        <fullName evidence="2">Zinc finger protein 582</fullName>
    </submittedName>
</protein>
<organism evidence="2 3">
    <name type="scientific">Gorilla gorilla gorilla</name>
    <name type="common">Western lowland gorilla</name>
    <dbReference type="NCBI Taxonomy" id="9595"/>
    <lineage>
        <taxon>Eukaryota</taxon>
        <taxon>Metazoa</taxon>
        <taxon>Chordata</taxon>
        <taxon>Craniata</taxon>
        <taxon>Vertebrata</taxon>
        <taxon>Euteleostomi</taxon>
        <taxon>Mammalia</taxon>
        <taxon>Eutheria</taxon>
        <taxon>Euarchontoglires</taxon>
        <taxon>Primates</taxon>
        <taxon>Haplorrhini</taxon>
        <taxon>Catarrhini</taxon>
        <taxon>Hominidae</taxon>
        <taxon>Gorilla</taxon>
    </lineage>
</organism>
<dbReference type="GO" id="GO:0006355">
    <property type="term" value="P:regulation of DNA-templated transcription"/>
    <property type="evidence" value="ECO:0007669"/>
    <property type="project" value="InterPro"/>
</dbReference>
<reference evidence="2 3" key="2">
    <citation type="journal article" date="2012" name="Nature">
        <title>Insights into hominid evolution from the gorilla genome sequence.</title>
        <authorList>
            <person name="Scally A."/>
            <person name="Dutheil J.Y."/>
            <person name="Hillier L.W."/>
            <person name="Jordan G.E."/>
            <person name="Goodhead I."/>
            <person name="Herrero J."/>
            <person name="Hobolth A."/>
            <person name="Lappalainen T."/>
            <person name="Mailund T."/>
            <person name="Marques-Bonet T."/>
            <person name="McCarthy S."/>
            <person name="Montgomery S.H."/>
            <person name="Schwalie P.C."/>
            <person name="Tang Y.A."/>
            <person name="Ward M.C."/>
            <person name="Xue Y."/>
            <person name="Yngvadottir B."/>
            <person name="Alkan C."/>
            <person name="Andersen L.N."/>
            <person name="Ayub Q."/>
            <person name="Ball E.V."/>
            <person name="Beal K."/>
            <person name="Bradley B.J."/>
            <person name="Chen Y."/>
            <person name="Clee C.M."/>
            <person name="Fitzgerald S."/>
            <person name="Graves T.A."/>
            <person name="Gu Y."/>
            <person name="Heath P."/>
            <person name="Heger A."/>
            <person name="Karakoc E."/>
            <person name="Kolb-Kokocinski A."/>
            <person name="Laird G.K."/>
            <person name="Lunter G."/>
            <person name="Meader S."/>
            <person name="Mort M."/>
            <person name="Mullikin J.C."/>
            <person name="Munch K."/>
            <person name="O'Connor T.D."/>
            <person name="Phillips A.D."/>
            <person name="Prado-Martinez J."/>
            <person name="Rogers A.S."/>
            <person name="Sajjadian S."/>
            <person name="Schmidt D."/>
            <person name="Shaw K."/>
            <person name="Simpson J.T."/>
            <person name="Stenson P.D."/>
            <person name="Turner D.J."/>
            <person name="Vigilant L."/>
            <person name="Vilella A.J."/>
            <person name="Whitener W."/>
            <person name="Zhu B."/>
            <person name="Cooper D.N."/>
            <person name="de Jong P."/>
            <person name="Dermitzakis E.T."/>
            <person name="Eichler E.E."/>
            <person name="Flicek P."/>
            <person name="Goldman N."/>
            <person name="Mundy N.I."/>
            <person name="Ning Z."/>
            <person name="Odom D.T."/>
            <person name="Ponting C.P."/>
            <person name="Quail M.A."/>
            <person name="Ryder O.A."/>
            <person name="Searle S.M."/>
            <person name="Warren W.C."/>
            <person name="Wilson R.K."/>
            <person name="Schierup M.H."/>
            <person name="Rogers J."/>
            <person name="Tyler-Smith C."/>
            <person name="Durbin R."/>
        </authorList>
    </citation>
    <scope>NUCLEOTIDE SEQUENCE [LARGE SCALE GENOMIC DNA]</scope>
</reference>
<dbReference type="PROSITE" id="PS50805">
    <property type="entry name" value="KRAB"/>
    <property type="match status" value="1"/>
</dbReference>
<dbReference type="InterPro" id="IPR050169">
    <property type="entry name" value="Krueppel_C2H2_ZnF"/>
</dbReference>
<dbReference type="CDD" id="cd07765">
    <property type="entry name" value="KRAB_A-box"/>
    <property type="match status" value="1"/>
</dbReference>
<evidence type="ECO:0000313" key="3">
    <source>
        <dbReference type="Proteomes" id="UP000001519"/>
    </source>
</evidence>
<dbReference type="PANTHER" id="PTHR23232:SF157">
    <property type="entry name" value="ZINC FINGER PROTEIN 525"/>
    <property type="match status" value="1"/>
</dbReference>
<reference evidence="3" key="1">
    <citation type="submission" date="2011-05" db="EMBL/GenBank/DDBJ databases">
        <title>Insights into the evolution of the great apes provided by the gorilla genome.</title>
        <authorList>
            <person name="Scally A."/>
        </authorList>
    </citation>
    <scope>NUCLEOTIDE SEQUENCE [LARGE SCALE GENOMIC DNA]</scope>
</reference>
<evidence type="ECO:0000259" key="1">
    <source>
        <dbReference type="PROSITE" id="PS50805"/>
    </source>
</evidence>
<accession>A0A2I2YL60</accession>
<dbReference type="SMART" id="SM00349">
    <property type="entry name" value="KRAB"/>
    <property type="match status" value="1"/>
</dbReference>
<dbReference type="Gene3D" id="6.10.140.140">
    <property type="match status" value="1"/>
</dbReference>
<dbReference type="AlphaFoldDB" id="A0A2I2YL60"/>
<keyword evidence="3" id="KW-1185">Reference proteome</keyword>
<dbReference type="EMBL" id="CABD030115046">
    <property type="status" value="NOT_ANNOTATED_CDS"/>
    <property type="molecule type" value="Genomic_DNA"/>
</dbReference>
<dbReference type="SUPFAM" id="SSF109640">
    <property type="entry name" value="KRAB domain (Kruppel-associated box)"/>
    <property type="match status" value="1"/>
</dbReference>
<dbReference type="PANTHER" id="PTHR23232">
    <property type="entry name" value="KRAB DOMAIN C2H2 ZINC FINGER"/>
    <property type="match status" value="1"/>
</dbReference>
<proteinExistence type="predicted"/>
<name>A0A2I2YL60_GORGO</name>
<dbReference type="Pfam" id="PF01352">
    <property type="entry name" value="KRAB"/>
    <property type="match status" value="1"/>
</dbReference>
<reference evidence="2" key="3">
    <citation type="submission" date="2025-08" db="UniProtKB">
        <authorList>
            <consortium name="Ensembl"/>
        </authorList>
    </citation>
    <scope>IDENTIFICATION</scope>
</reference>
<reference evidence="2" key="4">
    <citation type="submission" date="2025-09" db="UniProtKB">
        <authorList>
            <consortium name="Ensembl"/>
        </authorList>
    </citation>
    <scope>IDENTIFICATION</scope>
</reference>
<dbReference type="GeneTree" id="ENSGT00940000162794"/>
<gene>
    <name evidence="2" type="primary">ZNF582</name>
</gene>
<dbReference type="Ensembl" id="ENSGGOT00000052867.1">
    <property type="protein sequence ID" value="ENSGGOP00000035625.1"/>
    <property type="gene ID" value="ENSGGOG00000003541.3"/>
</dbReference>
<dbReference type="InterPro" id="IPR036051">
    <property type="entry name" value="KRAB_dom_sf"/>
</dbReference>
<dbReference type="Bgee" id="ENSGGOG00000003541">
    <property type="expression patterns" value="Expressed in cerebellum and 6 other cell types or tissues"/>
</dbReference>
<feature type="domain" description="KRAB" evidence="1">
    <location>
        <begin position="6"/>
        <end position="77"/>
    </location>
</feature>
<dbReference type="Proteomes" id="UP000001519">
    <property type="component" value="Chromosome 19"/>
</dbReference>